<reference evidence="5" key="1">
    <citation type="submission" date="2023-10" db="EMBL/GenBank/DDBJ databases">
        <authorList>
            <person name="Chen Y."/>
            <person name="Shah S."/>
            <person name="Dougan E. K."/>
            <person name="Thang M."/>
            <person name="Chan C."/>
        </authorList>
    </citation>
    <scope>NUCLEOTIDE SEQUENCE [LARGE SCALE GENOMIC DNA]</scope>
</reference>
<evidence type="ECO:0000256" key="2">
    <source>
        <dbReference type="ARBA" id="ARBA00022490"/>
    </source>
</evidence>
<name>A0ABN9UZ46_9DINO</name>
<gene>
    <name evidence="5" type="ORF">PCOR1329_LOCUS52390</name>
</gene>
<evidence type="ECO:0000256" key="4">
    <source>
        <dbReference type="ARBA" id="ARBA00022803"/>
    </source>
</evidence>
<comment type="subcellular location">
    <subcellularLocation>
        <location evidence="1">Cytoplasm</location>
    </subcellularLocation>
</comment>
<keyword evidence="2" id="KW-0963">Cytoplasm</keyword>
<dbReference type="Proteomes" id="UP001189429">
    <property type="component" value="Unassembled WGS sequence"/>
</dbReference>
<dbReference type="PANTHER" id="PTHR45783:SF3">
    <property type="entry name" value="KINESIN LIGHT CHAIN"/>
    <property type="match status" value="1"/>
</dbReference>
<protein>
    <recommendedName>
        <fullName evidence="7">Kinesin light chain</fullName>
    </recommendedName>
</protein>
<evidence type="ECO:0008006" key="7">
    <source>
        <dbReference type="Google" id="ProtNLM"/>
    </source>
</evidence>
<dbReference type="InterPro" id="IPR002151">
    <property type="entry name" value="Kinesin_light"/>
</dbReference>
<keyword evidence="6" id="KW-1185">Reference proteome</keyword>
<keyword evidence="4" id="KW-0802">TPR repeat</keyword>
<dbReference type="Gene3D" id="1.25.40.10">
    <property type="entry name" value="Tetratricopeptide repeat domain"/>
    <property type="match status" value="2"/>
</dbReference>
<comment type="caution">
    <text evidence="5">The sequence shown here is derived from an EMBL/GenBank/DDBJ whole genome shotgun (WGS) entry which is preliminary data.</text>
</comment>
<dbReference type="PANTHER" id="PTHR45783">
    <property type="entry name" value="KINESIN LIGHT CHAIN"/>
    <property type="match status" value="1"/>
</dbReference>
<keyword evidence="3" id="KW-0677">Repeat</keyword>
<accession>A0ABN9UZ46</accession>
<evidence type="ECO:0000256" key="3">
    <source>
        <dbReference type="ARBA" id="ARBA00022737"/>
    </source>
</evidence>
<proteinExistence type="predicted"/>
<sequence>MSQAPSAADDVPGDERGARVGEIRDMLGALGFDLQGGFMEQRLRELVEQEVDWLKPEFRDPSNGYYLAAGIKILLGGQGKGGTLPRGYRVYVPLPRGMVTLLAGQHGTETMLQACGINRRATVFLSHCQAEPVRDTLSGMEDFVQRAGQSSDEPVFWLDFFGLDQNNITWTKDKERTKRTIVGPRTLAVMMSPWEGGMTLQRAWCCLEIALHALVGHDIVVVLTPEEKERFLDALRKDYTSIMNNLCAVDVLKAKASKEDDKEWVVKEMQDVPGGVPRINQMIISSMFDALTQVARSAVENGADDADANPHVATDCSQLARLLKDQGDLGADTERLMRRALDIDEKALGPQHPKVAIRCSNLAALLQARGDLGADTERLMRRALDIDEKALGPQHPKVAIRCSNLAALLQARGDLGADTEMLDAARPGHRRKGASGRSTLRWLSAAATLPSWLQARGDLGADTERLMRRALDIDEKALGPQHPEVATDCSNLAQLLKARGDLGADTERLMRRALDIGEKALGPQHPSVATFCSNLAALLQSRI</sequence>
<dbReference type="InterPro" id="IPR011990">
    <property type="entry name" value="TPR-like_helical_dom_sf"/>
</dbReference>
<evidence type="ECO:0000256" key="1">
    <source>
        <dbReference type="ARBA" id="ARBA00004496"/>
    </source>
</evidence>
<organism evidence="5 6">
    <name type="scientific">Prorocentrum cordatum</name>
    <dbReference type="NCBI Taxonomy" id="2364126"/>
    <lineage>
        <taxon>Eukaryota</taxon>
        <taxon>Sar</taxon>
        <taxon>Alveolata</taxon>
        <taxon>Dinophyceae</taxon>
        <taxon>Prorocentrales</taxon>
        <taxon>Prorocentraceae</taxon>
        <taxon>Prorocentrum</taxon>
    </lineage>
</organism>
<dbReference type="EMBL" id="CAUYUJ010016374">
    <property type="protein sequence ID" value="CAK0864514.1"/>
    <property type="molecule type" value="Genomic_DNA"/>
</dbReference>
<dbReference type="Pfam" id="PF13374">
    <property type="entry name" value="TPR_10"/>
    <property type="match status" value="3"/>
</dbReference>
<evidence type="ECO:0000313" key="6">
    <source>
        <dbReference type="Proteomes" id="UP001189429"/>
    </source>
</evidence>
<evidence type="ECO:0000313" key="5">
    <source>
        <dbReference type="EMBL" id="CAK0864514.1"/>
    </source>
</evidence>
<dbReference type="SUPFAM" id="SSF48452">
    <property type="entry name" value="TPR-like"/>
    <property type="match status" value="1"/>
</dbReference>